<proteinExistence type="predicted"/>
<evidence type="ECO:0000313" key="4">
    <source>
        <dbReference type="Proteomes" id="UP001596044"/>
    </source>
</evidence>
<dbReference type="Proteomes" id="UP001596044">
    <property type="component" value="Unassembled WGS sequence"/>
</dbReference>
<reference evidence="4" key="1">
    <citation type="journal article" date="2019" name="Int. J. Syst. Evol. Microbiol.">
        <title>The Global Catalogue of Microorganisms (GCM) 10K type strain sequencing project: providing services to taxonomists for standard genome sequencing and annotation.</title>
        <authorList>
            <consortium name="The Broad Institute Genomics Platform"/>
            <consortium name="The Broad Institute Genome Sequencing Center for Infectious Disease"/>
            <person name="Wu L."/>
            <person name="Ma J."/>
        </authorList>
    </citation>
    <scope>NUCLEOTIDE SEQUENCE [LARGE SCALE GENOMIC DNA]</scope>
    <source>
        <strain evidence="4">KACC 11904</strain>
    </source>
</reference>
<dbReference type="PROSITE" id="PS51257">
    <property type="entry name" value="PROKAR_LIPOPROTEIN"/>
    <property type="match status" value="1"/>
</dbReference>
<dbReference type="RefSeq" id="WP_270885145.1">
    <property type="nucleotide sequence ID" value="NZ_JAQFVF010000084.1"/>
</dbReference>
<dbReference type="EMBL" id="JBHSMJ010000002">
    <property type="protein sequence ID" value="MFC5446686.1"/>
    <property type="molecule type" value="Genomic_DNA"/>
</dbReference>
<evidence type="ECO:0008006" key="5">
    <source>
        <dbReference type="Google" id="ProtNLM"/>
    </source>
</evidence>
<evidence type="ECO:0000256" key="2">
    <source>
        <dbReference type="SAM" id="SignalP"/>
    </source>
</evidence>
<feature type="chain" id="PRO_5045614038" description="Lipoprotein" evidence="2">
    <location>
        <begin position="22"/>
        <end position="249"/>
    </location>
</feature>
<keyword evidence="2" id="KW-0732">Signal</keyword>
<evidence type="ECO:0000313" key="3">
    <source>
        <dbReference type="EMBL" id="MFC5446686.1"/>
    </source>
</evidence>
<protein>
    <recommendedName>
        <fullName evidence="5">Lipoprotein</fullName>
    </recommendedName>
</protein>
<sequence length="249" mass="27054">MKQKMFLVTSILLISALTLSACGSKATPSTQSNKTEATTATEKKDEKAVSDSSIKEGTAKLLKTAKQLSKAATAGDEAIIKETGPKLEEVWSSFEDGVKPKYPDVYEQIEKNLNPAIAAAKASPLDKDAVLKIDKELIQVLYDFSQKLIPADQIKAGATKMLGTSSDLKKEIEAGNETKVKELGPKLEEVWSTFEDGVRPRSADLYEKIEKSLNPEVAGSQKSPIDKAVLTQLNEDLIKALNETVQTIK</sequence>
<comment type="caution">
    <text evidence="3">The sequence shown here is derived from an EMBL/GenBank/DDBJ whole genome shotgun (WGS) entry which is preliminary data.</text>
</comment>
<evidence type="ECO:0000256" key="1">
    <source>
        <dbReference type="SAM" id="MobiDB-lite"/>
    </source>
</evidence>
<accession>A0ABW0K2B7</accession>
<name>A0ABW0K2B7_9BACL</name>
<organism evidence="3 4">
    <name type="scientific">Paenibacillus aestuarii</name>
    <dbReference type="NCBI Taxonomy" id="516965"/>
    <lineage>
        <taxon>Bacteria</taxon>
        <taxon>Bacillati</taxon>
        <taxon>Bacillota</taxon>
        <taxon>Bacilli</taxon>
        <taxon>Bacillales</taxon>
        <taxon>Paenibacillaceae</taxon>
        <taxon>Paenibacillus</taxon>
    </lineage>
</organism>
<gene>
    <name evidence="3" type="ORF">ACFPOG_00275</name>
</gene>
<feature type="compositionally biased region" description="Basic and acidic residues" evidence="1">
    <location>
        <begin position="41"/>
        <end position="54"/>
    </location>
</feature>
<keyword evidence="4" id="KW-1185">Reference proteome</keyword>
<feature type="region of interest" description="Disordered" evidence="1">
    <location>
        <begin position="23"/>
        <end position="54"/>
    </location>
</feature>
<feature type="signal peptide" evidence="2">
    <location>
        <begin position="1"/>
        <end position="21"/>
    </location>
</feature>